<feature type="region of interest" description="Disordered" evidence="1">
    <location>
        <begin position="1321"/>
        <end position="1608"/>
    </location>
</feature>
<feature type="compositionally biased region" description="Acidic residues" evidence="1">
    <location>
        <begin position="1378"/>
        <end position="1387"/>
    </location>
</feature>
<feature type="compositionally biased region" description="Polar residues" evidence="1">
    <location>
        <begin position="1367"/>
        <end position="1377"/>
    </location>
</feature>
<dbReference type="EMBL" id="HBFP01008573">
    <property type="protein sequence ID" value="CAD8821741.1"/>
    <property type="molecule type" value="Transcribed_RNA"/>
</dbReference>
<organism evidence="3">
    <name type="scientific">Timspurckia oligopyrenoides</name>
    <dbReference type="NCBI Taxonomy" id="708627"/>
    <lineage>
        <taxon>Eukaryota</taxon>
        <taxon>Rhodophyta</taxon>
        <taxon>Bangiophyceae</taxon>
        <taxon>Porphyridiales</taxon>
        <taxon>Porphyridiaceae</taxon>
        <taxon>Timspurckia</taxon>
    </lineage>
</organism>
<feature type="compositionally biased region" description="Polar residues" evidence="1">
    <location>
        <begin position="1679"/>
        <end position="1701"/>
    </location>
</feature>
<feature type="compositionally biased region" description="Polar residues" evidence="1">
    <location>
        <begin position="1351"/>
        <end position="1360"/>
    </location>
</feature>
<feature type="compositionally biased region" description="Low complexity" evidence="1">
    <location>
        <begin position="1727"/>
        <end position="1753"/>
    </location>
</feature>
<evidence type="ECO:0000256" key="2">
    <source>
        <dbReference type="SAM" id="SignalP"/>
    </source>
</evidence>
<feature type="region of interest" description="Disordered" evidence="1">
    <location>
        <begin position="1725"/>
        <end position="1760"/>
    </location>
</feature>
<reference evidence="3" key="1">
    <citation type="submission" date="2021-01" db="EMBL/GenBank/DDBJ databases">
        <authorList>
            <person name="Corre E."/>
            <person name="Pelletier E."/>
            <person name="Niang G."/>
            <person name="Scheremetjew M."/>
            <person name="Finn R."/>
            <person name="Kale V."/>
            <person name="Holt S."/>
            <person name="Cochrane G."/>
            <person name="Meng A."/>
            <person name="Brown T."/>
            <person name="Cohen L."/>
        </authorList>
    </citation>
    <scope>NUCLEOTIDE SEQUENCE</scope>
    <source>
        <strain evidence="3">CCMP3278</strain>
    </source>
</reference>
<feature type="compositionally biased region" description="Polar residues" evidence="1">
    <location>
        <begin position="1468"/>
        <end position="1485"/>
    </location>
</feature>
<name>A0A7S1ESX8_9RHOD</name>
<proteinExistence type="predicted"/>
<keyword evidence="2" id="KW-0732">Signal</keyword>
<sequence>MRTSCCKYWILLYPFLCVLILSRLILVSSKSDVSSNLPNFDSSQFHHTHYDLQDSLLIGVYNQEPILTSVPKHERILQKPKCFLSNNKISLGTVWTGSLSHHIFYFYHSRTDNIKIISANTLRDSFQVFIPDNLQAPQPTTTIHSESSSNTDSTLRAVPISVVFWAEKSGVTGAAAWIVTTCGTFRFQIDVEVLQNPFGIVSVIQLNALQLHNQKLIPLFKSDLTRITSLHVVDSEQHDESITFDVLNISGISSQHLNYRLDSAYYVNRRRNVPFGTLRIIPRRSGLSRRYIRIECETPKELNVFFQQCALHSTTLVIRIEFNVIPERLALEESHVLSQNVIQRLIEYEKQQEIQLLDLSVGHLLWEDDTRGFVLKCPLLLAGLNKNKNAWSLQSLGECPGTSSLAVRRLKSPVHWTKARKLISADVIHRCGLSERVRDGQADVWLVGYARFHVPREAKSASEQFYGQLYASLKIQSTQNRTRSIANAFKTGEYSAKVIRGGLIASSDKLSVCLHCGDLETRRIRRVDVHNTASVAIIVSVLRVVDPCEFIQVIDFEPVLIGPGETIDLFSYQTTKRNHAKVDSVACDSTKFVLVTNASEVSLPMRLVSGLLASSRRQISFQTHVVELNEHHDPIELMLSNPNGIPLEIRRIQWHEEARDMELRWNAPFALSLKHLAGGKESKRRRSMVERQQKLMIDDQFLSNLTHLGDQARTQVDGSQADSDETTAILSPKTAVVVGLYPPEFSLSQEDLQNPMLEAHAVLEITYCAKRNHHEFEYNGLCRERGLNVSVDVKLFTGPAYVKMIQQNSESEYQSYFDSIFPGNALEFEVISTRSSNALAAITFDNDLQDAFSGIDVKRNTISVVGSELQLFQPIVSQLRRVWKSCAFWLSDETQFTQSECLNLAKMYQNMWSEVNNRVRIALPLRFESRTTPKQLNSSAVLFASARKPSSTFLMGSVVSFDSTALFEHQLRLYNPSESPMEVIMRVRIESDSHSAASVVTLCEKDYSKAWPIDRIPMTFTIEPKQTHSECRLLLYNHNPQAFIASLYILSNITGLERVSLVSQPSLLSNNVGVLSWIESEQESPLHNTFHVLEDDSVSDECASYKRLNWTVSESFVERCSSLCNARQVVWRNEHVNDHIVIDSAIILRRNTQEFKGKGKIGWRIVPNVRLPVVLPPKATIGFDVWQCSPVSDVSRMDFRRSLAQMVVRARRKSHDVYAFEYFRLNLIPSHAVKPEVWNAIMMSSQSDQVQEKSQLNRRRDLLNSAFDPFLVSLVLCMLFSVMYIFSETFLESMTLKVDAETGDDAFVKAGSDAFVEAGSDAFESPESGSIETETRSHKRTKTKLPKQRNSRVVTPNSQPLELIVTNVENSSHSGSTEEQEENEGSDISELGSIVSLDSPQIGRREAVLTQHESDSMSNSTLQHNSTSTNDASPQTFKTRARVDDGVPRNHSGIATHALNNRKCGRGTATQNTHQDQFQLNQSVESVPRYSPAKNSQPSMATSSKHSVNSRSKRTETNVAHSPNHGLRLSPGNDLKKNKSYGSDPQKSPNAWTRSPKNNPIQLDSRVNHRSPRPTRPSTSAAHNKNNRSSADSSSWWRPDRSVNPPLQVIGHERSPEIKRFTNATTHYGGVPSPLGLMDSTTNDDLETARQVAESMTDMVIESLDLGSSRYSADDNAWNDASNGNSEASDARGNQNESSHAVGSGVRFAAEYSLFGSGSGYGLAQYSFPESSDSSRPSGLSPSGSSAWSSHASRTQQKRE</sequence>
<evidence type="ECO:0008006" key="4">
    <source>
        <dbReference type="Google" id="ProtNLM"/>
    </source>
</evidence>
<gene>
    <name evidence="3" type="ORF">TOLI1172_LOCUS6137</name>
</gene>
<accession>A0A7S1ESX8</accession>
<feature type="compositionally biased region" description="Polar residues" evidence="1">
    <location>
        <begin position="1576"/>
        <end position="1596"/>
    </location>
</feature>
<feature type="compositionally biased region" description="Polar residues" evidence="1">
    <location>
        <begin position="1493"/>
        <end position="1510"/>
    </location>
</feature>
<feature type="compositionally biased region" description="Polar residues" evidence="1">
    <location>
        <begin position="1416"/>
        <end position="1438"/>
    </location>
</feature>
<protein>
    <recommendedName>
        <fullName evidence="4">Transmembrane protein family 132 middle domain-containing protein</fullName>
    </recommendedName>
</protein>
<evidence type="ECO:0000313" key="3">
    <source>
        <dbReference type="EMBL" id="CAD8821741.1"/>
    </source>
</evidence>
<evidence type="ECO:0000256" key="1">
    <source>
        <dbReference type="SAM" id="MobiDB-lite"/>
    </source>
</evidence>
<feature type="region of interest" description="Disordered" evidence="1">
    <location>
        <begin position="1675"/>
        <end position="1702"/>
    </location>
</feature>
<feature type="compositionally biased region" description="Polar residues" evidence="1">
    <location>
        <begin position="1540"/>
        <end position="1562"/>
    </location>
</feature>
<feature type="compositionally biased region" description="Basic residues" evidence="1">
    <location>
        <begin position="1337"/>
        <end position="1350"/>
    </location>
</feature>
<feature type="chain" id="PRO_5031159550" description="Transmembrane protein family 132 middle domain-containing protein" evidence="2">
    <location>
        <begin position="30"/>
        <end position="1760"/>
    </location>
</feature>
<feature type="compositionally biased region" description="Basic and acidic residues" evidence="1">
    <location>
        <begin position="1403"/>
        <end position="1415"/>
    </location>
</feature>
<feature type="signal peptide" evidence="2">
    <location>
        <begin position="1"/>
        <end position="29"/>
    </location>
</feature>